<feature type="compositionally biased region" description="Basic and acidic residues" evidence="1">
    <location>
        <begin position="567"/>
        <end position="582"/>
    </location>
</feature>
<reference evidence="2" key="1">
    <citation type="journal article" date="2020" name="Stud. Mycol.">
        <title>101 Dothideomycetes genomes: a test case for predicting lifestyles and emergence of pathogens.</title>
        <authorList>
            <person name="Haridas S."/>
            <person name="Albert R."/>
            <person name="Binder M."/>
            <person name="Bloem J."/>
            <person name="Labutti K."/>
            <person name="Salamov A."/>
            <person name="Andreopoulos B."/>
            <person name="Baker S."/>
            <person name="Barry K."/>
            <person name="Bills G."/>
            <person name="Bluhm B."/>
            <person name="Cannon C."/>
            <person name="Castanera R."/>
            <person name="Culley D."/>
            <person name="Daum C."/>
            <person name="Ezra D."/>
            <person name="Gonzalez J."/>
            <person name="Henrissat B."/>
            <person name="Kuo A."/>
            <person name="Liang C."/>
            <person name="Lipzen A."/>
            <person name="Lutzoni F."/>
            <person name="Magnuson J."/>
            <person name="Mondo S."/>
            <person name="Nolan M."/>
            <person name="Ohm R."/>
            <person name="Pangilinan J."/>
            <person name="Park H.-J."/>
            <person name="Ramirez L."/>
            <person name="Alfaro M."/>
            <person name="Sun H."/>
            <person name="Tritt A."/>
            <person name="Yoshinaga Y."/>
            <person name="Zwiers L.-H."/>
            <person name="Turgeon B."/>
            <person name="Goodwin S."/>
            <person name="Spatafora J."/>
            <person name="Crous P."/>
            <person name="Grigoriev I."/>
        </authorList>
    </citation>
    <scope>NUCLEOTIDE SEQUENCE</scope>
    <source>
        <strain evidence="2">CBS 480.64</strain>
    </source>
</reference>
<evidence type="ECO:0000256" key="1">
    <source>
        <dbReference type="SAM" id="MobiDB-lite"/>
    </source>
</evidence>
<dbReference type="InterPro" id="IPR011993">
    <property type="entry name" value="PH-like_dom_sf"/>
</dbReference>
<dbReference type="OrthoDB" id="10265837at2759"/>
<accession>A0A6A7BQ36</accession>
<feature type="compositionally biased region" description="Polar residues" evidence="1">
    <location>
        <begin position="149"/>
        <end position="167"/>
    </location>
</feature>
<evidence type="ECO:0008006" key="4">
    <source>
        <dbReference type="Google" id="ProtNLM"/>
    </source>
</evidence>
<dbReference type="EMBL" id="MU006047">
    <property type="protein sequence ID" value="KAF2857364.1"/>
    <property type="molecule type" value="Genomic_DNA"/>
</dbReference>
<feature type="compositionally biased region" description="Polar residues" evidence="1">
    <location>
        <begin position="607"/>
        <end position="623"/>
    </location>
</feature>
<feature type="region of interest" description="Disordered" evidence="1">
    <location>
        <begin position="607"/>
        <end position="741"/>
    </location>
</feature>
<sequence>MEHQGGGDRYGAMDISEASVDKPREATAAQIAKRKILHPKGRTSARSSRQNSPMNPMPANPFQSFTPPPSADTFNFSVPNNAPTAPSFGQNNASSFGKTSDQAQNNGAAPASFSFGNTNLASGFSFGQQPQASAAPTFSWGKPAESAGESFSASTSGNSIFSGTNAGVGTAQAPFGSQENLFSKGTTEAAKPSFSFGISQDPQATPKATFGSAFAPNTVETSKPSLSFMSSSDKPTFGGFGKTNTEQTNSSFGQVKEKETESSKPALSFLNNASGSFGKSSAEQGSNLFSQSSLTNDTEPPRLSFLGGADKPFGDTAVDQTLKDTNIFKPVFGQTVEKAQPEQPKENPPLFSFGSGTHPVPNSFGGLGQNMAADDARPVSSNASANTEPVGAEDINPNAGKSLFERITGQLPAQAPTPSNESVKDSPVKPMFGAAAMTNPITGNNIFTPAKPDAANSSNLFANSFSQPAASPASGTDLSKGSLSSSKQKLTMLNLGFVAHLQDEDPGGDWSIICQYYMEKAAEIMGENAYVPKAKPQPGSGDSLVKQPTFGESLAAEPILNNRKRALKEDAPETEKRKKQNDLIEYPKLPETSSKTAQLFASTLDSKSFSPSADVNARVQQQKNGKEATDKSTNLFSSSSSTTNGSTSTPFKPQSTVTESFAAPTSTNSSTAAAPTFGFKPTLAPASAGFKPNIGTNDASNFLASFGQQSEKELEKKRKERMEEDFDSDEEDKAQWEARYKEEQEAKRKQIEEAAKSGPTFKAFGSFTPVKSSVSKLTETNTPALSGVSTPGDGSDTEAEAPEEQIEDMTALLPRELEEEDVLLQLNIAKAQKFIKKDTSSWVEKGKGPLYVLKNKTSGKIRVLLKIPPMGRAPVNFPPLSNGEYKADKKRVMGPFLDHMDTTSSQPNVPSMWTINVKEASDAQAIADLLNKHK</sequence>
<feature type="compositionally biased region" description="Polar residues" evidence="1">
    <location>
        <begin position="650"/>
        <end position="659"/>
    </location>
</feature>
<dbReference type="Gene3D" id="2.30.29.30">
    <property type="entry name" value="Pleckstrin-homology domain (PH domain)/Phosphotyrosine-binding domain (PTB)"/>
    <property type="match status" value="1"/>
</dbReference>
<feature type="compositionally biased region" description="Polar residues" evidence="1">
    <location>
        <begin position="44"/>
        <end position="54"/>
    </location>
</feature>
<dbReference type="CDD" id="cd13170">
    <property type="entry name" value="RanBD_NUP50"/>
    <property type="match status" value="1"/>
</dbReference>
<feature type="compositionally biased region" description="Polar residues" evidence="1">
    <location>
        <begin position="694"/>
        <end position="709"/>
    </location>
</feature>
<feature type="region of interest" description="Disordered" evidence="1">
    <location>
        <begin position="377"/>
        <end position="397"/>
    </location>
</feature>
<proteinExistence type="predicted"/>
<gene>
    <name evidence="2" type="ORF">K470DRAFT_273332</name>
</gene>
<protein>
    <recommendedName>
        <fullName evidence="4">RanBD1 domain-containing protein</fullName>
    </recommendedName>
</protein>
<feature type="compositionally biased region" description="Polar residues" evidence="1">
    <location>
        <begin position="263"/>
        <end position="298"/>
    </location>
</feature>
<feature type="region of interest" description="Disordered" evidence="1">
    <location>
        <begin position="1"/>
        <end position="318"/>
    </location>
</feature>
<feature type="compositionally biased region" description="Acidic residues" evidence="1">
    <location>
        <begin position="795"/>
        <end position="804"/>
    </location>
</feature>
<feature type="compositionally biased region" description="Low complexity" evidence="1">
    <location>
        <begin position="660"/>
        <end position="677"/>
    </location>
</feature>
<feature type="region of interest" description="Disordered" evidence="1">
    <location>
        <begin position="555"/>
        <end position="590"/>
    </location>
</feature>
<feature type="compositionally biased region" description="Polar residues" evidence="1">
    <location>
        <begin position="114"/>
        <end position="136"/>
    </location>
</feature>
<dbReference type="PANTHER" id="PTHR38697:SF1">
    <property type="entry name" value="NUCLEAR PORE COMPLEX PROTEIN SIMILAR TO S. CEREVISIAE NUP2 (EUROFUNG)"/>
    <property type="match status" value="1"/>
</dbReference>
<dbReference type="SUPFAM" id="SSF50729">
    <property type="entry name" value="PH domain-like"/>
    <property type="match status" value="1"/>
</dbReference>
<feature type="compositionally biased region" description="Basic and acidic residues" evidence="1">
    <location>
        <begin position="710"/>
        <end position="722"/>
    </location>
</feature>
<dbReference type="PANTHER" id="PTHR38697">
    <property type="entry name" value="NUCLEAR PORE COMPLEX PROTEIN SIMILAR TO S. CEREVISIAE NUP2 (EUROFUNG)"/>
    <property type="match status" value="1"/>
</dbReference>
<feature type="compositionally biased region" description="Low complexity" evidence="1">
    <location>
        <begin position="632"/>
        <end position="649"/>
    </location>
</feature>
<feature type="compositionally biased region" description="Polar residues" evidence="1">
    <location>
        <begin position="773"/>
        <end position="789"/>
    </location>
</feature>
<feature type="compositionally biased region" description="Polar residues" evidence="1">
    <location>
        <begin position="175"/>
        <end position="186"/>
    </location>
</feature>
<feature type="compositionally biased region" description="Polar residues" evidence="1">
    <location>
        <begin position="218"/>
        <end position="234"/>
    </location>
</feature>
<evidence type="ECO:0000313" key="3">
    <source>
        <dbReference type="Proteomes" id="UP000799421"/>
    </source>
</evidence>
<dbReference type="InterPro" id="IPR053074">
    <property type="entry name" value="NPC_Nucleoporin"/>
</dbReference>
<feature type="region of interest" description="Disordered" evidence="1">
    <location>
        <begin position="773"/>
        <end position="804"/>
    </location>
</feature>
<organism evidence="2 3">
    <name type="scientific">Piedraia hortae CBS 480.64</name>
    <dbReference type="NCBI Taxonomy" id="1314780"/>
    <lineage>
        <taxon>Eukaryota</taxon>
        <taxon>Fungi</taxon>
        <taxon>Dikarya</taxon>
        <taxon>Ascomycota</taxon>
        <taxon>Pezizomycotina</taxon>
        <taxon>Dothideomycetes</taxon>
        <taxon>Dothideomycetidae</taxon>
        <taxon>Capnodiales</taxon>
        <taxon>Piedraiaceae</taxon>
        <taxon>Piedraia</taxon>
    </lineage>
</organism>
<dbReference type="Proteomes" id="UP000799421">
    <property type="component" value="Unassembled WGS sequence"/>
</dbReference>
<dbReference type="AlphaFoldDB" id="A0A6A7BQ36"/>
<feature type="compositionally biased region" description="Basic residues" evidence="1">
    <location>
        <begin position="32"/>
        <end position="43"/>
    </location>
</feature>
<name>A0A6A7BQ36_9PEZI</name>
<evidence type="ECO:0000313" key="2">
    <source>
        <dbReference type="EMBL" id="KAF2857364.1"/>
    </source>
</evidence>
<feature type="compositionally biased region" description="Polar residues" evidence="1">
    <location>
        <begin position="72"/>
        <end position="107"/>
    </location>
</feature>
<feature type="compositionally biased region" description="Polar residues" evidence="1">
    <location>
        <begin position="242"/>
        <end position="253"/>
    </location>
</feature>
<feature type="compositionally biased region" description="Acidic residues" evidence="1">
    <location>
        <begin position="723"/>
        <end position="732"/>
    </location>
</feature>
<keyword evidence="3" id="KW-1185">Reference proteome</keyword>